<dbReference type="SUPFAM" id="SSF48452">
    <property type="entry name" value="TPR-like"/>
    <property type="match status" value="1"/>
</dbReference>
<evidence type="ECO:0000256" key="1">
    <source>
        <dbReference type="ARBA" id="ARBA00004123"/>
    </source>
</evidence>
<dbReference type="InterPro" id="IPR008847">
    <property type="entry name" value="Suf"/>
</dbReference>
<name>A0A4Q9LAU3_9MICR</name>
<dbReference type="Gene3D" id="1.25.40.10">
    <property type="entry name" value="Tetratricopeptide repeat domain"/>
    <property type="match status" value="1"/>
</dbReference>
<dbReference type="VEuPathDB" id="MicrosporidiaDB:CWI36_0813p0030"/>
<dbReference type="Proteomes" id="UP000293045">
    <property type="component" value="Unassembled WGS sequence"/>
</dbReference>
<evidence type="ECO:0000313" key="5">
    <source>
        <dbReference type="EMBL" id="TBU04824.1"/>
    </source>
</evidence>
<dbReference type="GO" id="GO:0031124">
    <property type="term" value="P:mRNA 3'-end processing"/>
    <property type="evidence" value="ECO:0007669"/>
    <property type="project" value="InterPro"/>
</dbReference>
<accession>A0A4Q9LAU3</accession>
<dbReference type="EMBL" id="PIXR01000753">
    <property type="protein sequence ID" value="TBU04824.1"/>
    <property type="molecule type" value="Genomic_DNA"/>
</dbReference>
<dbReference type="PANTHER" id="PTHR19980">
    <property type="entry name" value="RNA CLEAVAGE STIMULATION FACTOR"/>
    <property type="match status" value="1"/>
</dbReference>
<evidence type="ECO:0000313" key="6">
    <source>
        <dbReference type="Proteomes" id="UP000293045"/>
    </source>
</evidence>
<dbReference type="InterPro" id="IPR045243">
    <property type="entry name" value="Rna14-like"/>
</dbReference>
<feature type="domain" description="Suppressor of forked" evidence="4">
    <location>
        <begin position="3"/>
        <end position="420"/>
    </location>
</feature>
<keyword evidence="3" id="KW-0539">Nucleus</keyword>
<dbReference type="Pfam" id="PF05843">
    <property type="entry name" value="Suf"/>
    <property type="match status" value="1"/>
</dbReference>
<dbReference type="AlphaFoldDB" id="A0A4Q9LAU3"/>
<reference evidence="5 6" key="1">
    <citation type="submission" date="2017-12" db="EMBL/GenBank/DDBJ databases">
        <authorList>
            <person name="Pombert J.-F."/>
            <person name="Haag K.L."/>
            <person name="Ebert D."/>
        </authorList>
    </citation>
    <scope>NUCLEOTIDE SEQUENCE [LARGE SCALE GENOMIC DNA]</scope>
    <source>
        <strain evidence="5">IL-BN-2</strain>
    </source>
</reference>
<evidence type="ECO:0000256" key="2">
    <source>
        <dbReference type="ARBA" id="ARBA00022737"/>
    </source>
</evidence>
<organism evidence="5 6">
    <name type="scientific">Hamiltosporidium magnivora</name>
    <dbReference type="NCBI Taxonomy" id="148818"/>
    <lineage>
        <taxon>Eukaryota</taxon>
        <taxon>Fungi</taxon>
        <taxon>Fungi incertae sedis</taxon>
        <taxon>Microsporidia</taxon>
        <taxon>Dubosqiidae</taxon>
        <taxon>Hamiltosporidium</taxon>
    </lineage>
</organism>
<sequence length="530" mass="63006">MDYEHLLSQDPNNTALQLSYFNHLFSSSNFTLLESLFLKYLPNNYNIDIIYLYIKYTEYLVKSNKREIDLSAVYEYALSRFSNHYYSQDLHKNYIEYLQKNNPLKVRTAFKNALIVPHSELNTLFKDYEEYENGLNKLTAKKLVSDILPLYQHAHRQYTILSSIIDFEEHKIQNINLQILFQLTDFELKNPLNLPSTELDQRLDMFFNVMIDRFYYTDQPYFLYSEYLISKNKTDEASKIIFKGIHENKKSLFLYLYYSKITTIDVPNIYQNLIAEYSNEFNINKETQSRNFKNGSIMLNKPIYYNNNFDLIVIHYLSFVVRNNGITAFRKLFNSLKDKNLGPYTYIFAGLTEYYTTQNLEISQGIFNLALERFPDCRIVSYEYFNLLNMAGKNDSVFERITKSDILYKNVISFENKWGSNFREILERYLTSELLDCCCYGKSEKFSDSQRCASRAYTLDNYSELDSPTISYKRYKAVLESFNFLDMRIYSKDPINEIQRQIPSLPDKNNIFKIIDINEVIEILKKVEMI</sequence>
<comment type="subcellular location">
    <subcellularLocation>
        <location evidence="1">Nucleus</location>
    </subcellularLocation>
</comment>
<dbReference type="GO" id="GO:0005634">
    <property type="term" value="C:nucleus"/>
    <property type="evidence" value="ECO:0007669"/>
    <property type="project" value="UniProtKB-SubCell"/>
</dbReference>
<protein>
    <recommendedName>
        <fullName evidence="4">Suppressor of forked domain-containing protein</fullName>
    </recommendedName>
</protein>
<proteinExistence type="predicted"/>
<gene>
    <name evidence="5" type="ORF">CWI39_0753p0030</name>
</gene>
<evidence type="ECO:0000259" key="4">
    <source>
        <dbReference type="Pfam" id="PF05843"/>
    </source>
</evidence>
<dbReference type="VEuPathDB" id="MicrosporidiaDB:CWI39_0753p0030"/>
<dbReference type="GO" id="GO:0003729">
    <property type="term" value="F:mRNA binding"/>
    <property type="evidence" value="ECO:0007669"/>
    <property type="project" value="TreeGrafter"/>
</dbReference>
<evidence type="ECO:0000256" key="3">
    <source>
        <dbReference type="ARBA" id="ARBA00023242"/>
    </source>
</evidence>
<keyword evidence="2" id="KW-0677">Repeat</keyword>
<dbReference type="PANTHER" id="PTHR19980:SF0">
    <property type="entry name" value="CLEAVAGE STIMULATION FACTOR SUBUNIT 3"/>
    <property type="match status" value="1"/>
</dbReference>
<comment type="caution">
    <text evidence="5">The sequence shown here is derived from an EMBL/GenBank/DDBJ whole genome shotgun (WGS) entry which is preliminary data.</text>
</comment>
<dbReference type="InterPro" id="IPR011990">
    <property type="entry name" value="TPR-like_helical_dom_sf"/>
</dbReference>